<feature type="transmembrane region" description="Helical" evidence="7">
    <location>
        <begin position="350"/>
        <end position="371"/>
    </location>
</feature>
<dbReference type="InterPro" id="IPR005614">
    <property type="entry name" value="NrfD-like"/>
</dbReference>
<feature type="transmembrane region" description="Helical" evidence="7">
    <location>
        <begin position="86"/>
        <end position="111"/>
    </location>
</feature>
<comment type="caution">
    <text evidence="8">The sequence shown here is derived from an EMBL/GenBank/DDBJ whole genome shotgun (WGS) entry which is preliminary data.</text>
</comment>
<dbReference type="Gene3D" id="1.20.1630.10">
    <property type="entry name" value="Formate dehydrogenase/DMSO reductase domain"/>
    <property type="match status" value="1"/>
</dbReference>
<feature type="transmembrane region" description="Helical" evidence="7">
    <location>
        <begin position="276"/>
        <end position="295"/>
    </location>
</feature>
<keyword evidence="4 7" id="KW-0812">Transmembrane</keyword>
<dbReference type="InterPro" id="IPR052049">
    <property type="entry name" value="Electron_transfer_protein"/>
</dbReference>
<name>A0A3M8R0S7_9PROT</name>
<sequence>MELLGLEHVYWQLPLVAYPFLSGLVAGSFIVGSLSKVFGLSKFEPLAKLSVIVTFAFLVVAALAPLAEAVQRMRWWELYTRDHIPYSPLGLFIVIWTAYIILVVAEMYFIFRVDNIRLAAQAQGWRRRWHNLLTFGSRDISAGSLRRDHAVLVVLAVTGILLALGFHGYVGFVFGALKARPLWSNPLMPPLFIMSAIVSGIAVMIVAYVLIQGGLSADPIDRGILDGLMKFLMWMILVDLFLDFVDLLNAGVSAYTSLAVYRGFSAIFFPGGPLAVMYWVLQLGLLLLALVMTFFRGIRRSPLWASITGLAVLISVFAMRYDTVIGGELQPKVSQGLVRYTPVLFGIDSWQVLFGLAAIAIFLIGLSLLLLPWEPSWVTAWLGRGGNDGQKIESGASSAEVGG</sequence>
<evidence type="ECO:0000256" key="1">
    <source>
        <dbReference type="ARBA" id="ARBA00004651"/>
    </source>
</evidence>
<reference evidence="8" key="1">
    <citation type="submission" date="2018-10" db="EMBL/GenBank/DDBJ databases">
        <title>Acidithiobacillus sulfuriphilus sp. nov.: an extremely acidophilic sulfur-oxidizing chemolithotroph isolated from a neutral pH environment.</title>
        <authorList>
            <person name="Falagan C."/>
            <person name="Moya-Beltran A."/>
            <person name="Quatrini R."/>
            <person name="Johnson D.B."/>
        </authorList>
    </citation>
    <scope>NUCLEOTIDE SEQUENCE [LARGE SCALE GENOMIC DNA]</scope>
    <source>
        <strain evidence="8">CJ-2</strain>
    </source>
</reference>
<dbReference type="OrthoDB" id="9770779at2"/>
<evidence type="ECO:0000256" key="5">
    <source>
        <dbReference type="ARBA" id="ARBA00022989"/>
    </source>
</evidence>
<evidence type="ECO:0000256" key="4">
    <source>
        <dbReference type="ARBA" id="ARBA00022692"/>
    </source>
</evidence>
<feature type="transmembrane region" description="Helical" evidence="7">
    <location>
        <begin position="46"/>
        <end position="66"/>
    </location>
</feature>
<gene>
    <name evidence="8" type="ORF">EC580_08305</name>
</gene>
<evidence type="ECO:0000256" key="3">
    <source>
        <dbReference type="ARBA" id="ARBA00022475"/>
    </source>
</evidence>
<proteinExistence type="inferred from homology"/>
<comment type="similarity">
    <text evidence="2">Belongs to the NrfD family.</text>
</comment>
<evidence type="ECO:0000256" key="2">
    <source>
        <dbReference type="ARBA" id="ARBA00008929"/>
    </source>
</evidence>
<keyword evidence="3" id="KW-1003">Cell membrane</keyword>
<evidence type="ECO:0000256" key="6">
    <source>
        <dbReference type="ARBA" id="ARBA00023136"/>
    </source>
</evidence>
<organism evidence="8">
    <name type="scientific">Acidithiobacillus sulfuriphilus</name>
    <dbReference type="NCBI Taxonomy" id="1867749"/>
    <lineage>
        <taxon>Bacteria</taxon>
        <taxon>Pseudomonadati</taxon>
        <taxon>Pseudomonadota</taxon>
        <taxon>Acidithiobacillia</taxon>
        <taxon>Acidithiobacillales</taxon>
        <taxon>Acidithiobacillaceae</taxon>
        <taxon>Acidithiobacillus</taxon>
    </lineage>
</organism>
<keyword evidence="5 7" id="KW-1133">Transmembrane helix</keyword>
<feature type="transmembrane region" description="Helical" evidence="7">
    <location>
        <begin position="15"/>
        <end position="34"/>
    </location>
</feature>
<dbReference type="AlphaFoldDB" id="A0A3M8R0S7"/>
<feature type="transmembrane region" description="Helical" evidence="7">
    <location>
        <begin position="231"/>
        <end position="256"/>
    </location>
</feature>
<evidence type="ECO:0000313" key="8">
    <source>
        <dbReference type="EMBL" id="RNF61621.1"/>
    </source>
</evidence>
<dbReference type="EMBL" id="RIZI01000168">
    <property type="protein sequence ID" value="RNF61621.1"/>
    <property type="molecule type" value="Genomic_DNA"/>
</dbReference>
<feature type="transmembrane region" description="Helical" evidence="7">
    <location>
        <begin position="150"/>
        <end position="170"/>
    </location>
</feature>
<accession>A0A3M8R0S7</accession>
<dbReference type="Pfam" id="PF03916">
    <property type="entry name" value="NrfD"/>
    <property type="match status" value="1"/>
</dbReference>
<dbReference type="RefSeq" id="WP_123104001.1">
    <property type="nucleotide sequence ID" value="NZ_CP127527.1"/>
</dbReference>
<comment type="subcellular location">
    <subcellularLocation>
        <location evidence="1">Cell membrane</location>
        <topology evidence="1">Multi-pass membrane protein</topology>
    </subcellularLocation>
</comment>
<dbReference type="PANTHER" id="PTHR34856">
    <property type="entry name" value="PROTEIN NRFD"/>
    <property type="match status" value="1"/>
</dbReference>
<dbReference type="PANTHER" id="PTHR34856:SF2">
    <property type="entry name" value="PROTEIN NRFD"/>
    <property type="match status" value="1"/>
</dbReference>
<protein>
    <submittedName>
        <fullName evidence="8">Polysulfide reductase</fullName>
    </submittedName>
</protein>
<dbReference type="GO" id="GO:0005886">
    <property type="term" value="C:plasma membrane"/>
    <property type="evidence" value="ECO:0007669"/>
    <property type="project" value="UniProtKB-SubCell"/>
</dbReference>
<feature type="transmembrane region" description="Helical" evidence="7">
    <location>
        <begin position="190"/>
        <end position="211"/>
    </location>
</feature>
<evidence type="ECO:0000256" key="7">
    <source>
        <dbReference type="SAM" id="Phobius"/>
    </source>
</evidence>
<feature type="transmembrane region" description="Helical" evidence="7">
    <location>
        <begin position="302"/>
        <end position="321"/>
    </location>
</feature>
<keyword evidence="6 7" id="KW-0472">Membrane</keyword>